<proteinExistence type="predicted"/>
<reference evidence="2 3" key="1">
    <citation type="submission" date="2020-08" db="EMBL/GenBank/DDBJ databases">
        <title>Functional genomics of gut bacteria from endangered species of beetles.</title>
        <authorList>
            <person name="Carlos-Shanley C."/>
        </authorList>
    </citation>
    <scope>NUCLEOTIDE SEQUENCE [LARGE SCALE GENOMIC DNA]</scope>
    <source>
        <strain evidence="2 3">S00179</strain>
    </source>
</reference>
<feature type="coiled-coil region" evidence="1">
    <location>
        <begin position="13"/>
        <end position="40"/>
    </location>
</feature>
<gene>
    <name evidence="2" type="ORF">HNP46_000261</name>
</gene>
<name>A0A7W7KFA2_PSENT</name>
<dbReference type="RefSeq" id="WP_184585714.1">
    <property type="nucleotide sequence ID" value="NZ_JACHLI010000001.1"/>
</dbReference>
<keyword evidence="2" id="KW-0670">Pyruvate</keyword>
<keyword evidence="2" id="KW-0418">Kinase</keyword>
<evidence type="ECO:0000256" key="1">
    <source>
        <dbReference type="SAM" id="Coils"/>
    </source>
</evidence>
<organism evidence="2 3">
    <name type="scientific">Pseudomonas nitroreducens</name>
    <dbReference type="NCBI Taxonomy" id="46680"/>
    <lineage>
        <taxon>Bacteria</taxon>
        <taxon>Pseudomonadati</taxon>
        <taxon>Pseudomonadota</taxon>
        <taxon>Gammaproteobacteria</taxon>
        <taxon>Pseudomonadales</taxon>
        <taxon>Pseudomonadaceae</taxon>
        <taxon>Pseudomonas</taxon>
    </lineage>
</organism>
<evidence type="ECO:0000313" key="3">
    <source>
        <dbReference type="Proteomes" id="UP000566995"/>
    </source>
</evidence>
<keyword evidence="1" id="KW-0175">Coiled coil</keyword>
<evidence type="ECO:0000313" key="2">
    <source>
        <dbReference type="EMBL" id="MBB4861450.1"/>
    </source>
</evidence>
<dbReference type="EMBL" id="JACHLI010000001">
    <property type="protein sequence ID" value="MBB4861450.1"/>
    <property type="molecule type" value="Genomic_DNA"/>
</dbReference>
<sequence>MSLQEHLDVEPIAQVLDEMAKNLEDRAAEVRRKAAELRETKDLDSIEEALQVAVGVPGLRADLVVKVPLRQINRAHEKAIEEERSKNG</sequence>
<keyword evidence="2" id="KW-0808">Transferase</keyword>
<dbReference type="GO" id="GO:0016301">
    <property type="term" value="F:kinase activity"/>
    <property type="evidence" value="ECO:0007669"/>
    <property type="project" value="UniProtKB-KW"/>
</dbReference>
<protein>
    <submittedName>
        <fullName evidence="2">Pyruvate kinase</fullName>
    </submittedName>
</protein>
<accession>A0A7W7KFA2</accession>
<dbReference type="AlphaFoldDB" id="A0A7W7KFA2"/>
<dbReference type="Proteomes" id="UP000566995">
    <property type="component" value="Unassembled WGS sequence"/>
</dbReference>
<comment type="caution">
    <text evidence="2">The sequence shown here is derived from an EMBL/GenBank/DDBJ whole genome shotgun (WGS) entry which is preliminary data.</text>
</comment>